<evidence type="ECO:0000313" key="1">
    <source>
        <dbReference type="EMBL" id="KAJ8625848.1"/>
    </source>
</evidence>
<comment type="caution">
    <text evidence="1">The sequence shown here is derived from an EMBL/GenBank/DDBJ whole genome shotgun (WGS) entry which is preliminary data.</text>
</comment>
<evidence type="ECO:0000313" key="2">
    <source>
        <dbReference type="Proteomes" id="UP001234297"/>
    </source>
</evidence>
<sequence length="113" mass="12429">MERPIRDENPRFQIRGQLRLVQSALSLGSQVSLRELSNNEAIVEKSKVDNISKPRKTLSTASQLSGTSQGSLLWRSASLFLGTSLFGDMAALSISSQSRSLPSFLSLNRQSYV</sequence>
<dbReference type="Proteomes" id="UP001234297">
    <property type="component" value="Chromosome 11"/>
</dbReference>
<proteinExistence type="predicted"/>
<gene>
    <name evidence="1" type="ORF">MRB53_034378</name>
</gene>
<protein>
    <submittedName>
        <fullName evidence="1">Uncharacterized protein</fullName>
    </submittedName>
</protein>
<name>A0ACC2KXJ8_PERAE</name>
<accession>A0ACC2KXJ8</accession>
<keyword evidence="2" id="KW-1185">Reference proteome</keyword>
<dbReference type="EMBL" id="CM056819">
    <property type="protein sequence ID" value="KAJ8625848.1"/>
    <property type="molecule type" value="Genomic_DNA"/>
</dbReference>
<reference evidence="1 2" key="1">
    <citation type="journal article" date="2022" name="Hortic Res">
        <title>A haplotype resolved chromosomal level avocado genome allows analysis of novel avocado genes.</title>
        <authorList>
            <person name="Nath O."/>
            <person name="Fletcher S.J."/>
            <person name="Hayward A."/>
            <person name="Shaw L.M."/>
            <person name="Masouleh A.K."/>
            <person name="Furtado A."/>
            <person name="Henry R.J."/>
            <person name="Mitter N."/>
        </authorList>
    </citation>
    <scope>NUCLEOTIDE SEQUENCE [LARGE SCALE GENOMIC DNA]</scope>
    <source>
        <strain evidence="2">cv. Hass</strain>
    </source>
</reference>
<organism evidence="1 2">
    <name type="scientific">Persea americana</name>
    <name type="common">Avocado</name>
    <dbReference type="NCBI Taxonomy" id="3435"/>
    <lineage>
        <taxon>Eukaryota</taxon>
        <taxon>Viridiplantae</taxon>
        <taxon>Streptophyta</taxon>
        <taxon>Embryophyta</taxon>
        <taxon>Tracheophyta</taxon>
        <taxon>Spermatophyta</taxon>
        <taxon>Magnoliopsida</taxon>
        <taxon>Magnoliidae</taxon>
        <taxon>Laurales</taxon>
        <taxon>Lauraceae</taxon>
        <taxon>Persea</taxon>
    </lineage>
</organism>